<evidence type="ECO:0008006" key="3">
    <source>
        <dbReference type="Google" id="ProtNLM"/>
    </source>
</evidence>
<accession>A0AAW0BF20</accession>
<dbReference type="Proteomes" id="UP001362999">
    <property type="component" value="Unassembled WGS sequence"/>
</dbReference>
<reference evidence="1 2" key="1">
    <citation type="journal article" date="2024" name="J Genomics">
        <title>Draft genome sequencing and assembly of Favolaschia claudopus CIRM-BRFM 2984 isolated from oak limbs.</title>
        <authorList>
            <person name="Navarro D."/>
            <person name="Drula E."/>
            <person name="Chaduli D."/>
            <person name="Cazenave R."/>
            <person name="Ahrendt S."/>
            <person name="Wang J."/>
            <person name="Lipzen A."/>
            <person name="Daum C."/>
            <person name="Barry K."/>
            <person name="Grigoriev I.V."/>
            <person name="Favel A."/>
            <person name="Rosso M.N."/>
            <person name="Martin F."/>
        </authorList>
    </citation>
    <scope>NUCLEOTIDE SEQUENCE [LARGE SCALE GENOMIC DNA]</scope>
    <source>
        <strain evidence="1 2">CIRM-BRFM 2984</strain>
    </source>
</reference>
<evidence type="ECO:0000313" key="1">
    <source>
        <dbReference type="EMBL" id="KAK7024954.1"/>
    </source>
</evidence>
<keyword evidence="2" id="KW-1185">Reference proteome</keyword>
<organism evidence="1 2">
    <name type="scientific">Favolaschia claudopus</name>
    <dbReference type="NCBI Taxonomy" id="2862362"/>
    <lineage>
        <taxon>Eukaryota</taxon>
        <taxon>Fungi</taxon>
        <taxon>Dikarya</taxon>
        <taxon>Basidiomycota</taxon>
        <taxon>Agaricomycotina</taxon>
        <taxon>Agaricomycetes</taxon>
        <taxon>Agaricomycetidae</taxon>
        <taxon>Agaricales</taxon>
        <taxon>Marasmiineae</taxon>
        <taxon>Mycenaceae</taxon>
        <taxon>Favolaschia</taxon>
    </lineage>
</organism>
<comment type="caution">
    <text evidence="1">The sequence shown here is derived from an EMBL/GenBank/DDBJ whole genome shotgun (WGS) entry which is preliminary data.</text>
</comment>
<name>A0AAW0BF20_9AGAR</name>
<dbReference type="AlphaFoldDB" id="A0AAW0BF20"/>
<evidence type="ECO:0000313" key="2">
    <source>
        <dbReference type="Proteomes" id="UP001362999"/>
    </source>
</evidence>
<dbReference type="EMBL" id="JAWWNJ010000034">
    <property type="protein sequence ID" value="KAK7024954.1"/>
    <property type="molecule type" value="Genomic_DNA"/>
</dbReference>
<gene>
    <name evidence="1" type="ORF">R3P38DRAFT_2707926</name>
</gene>
<sequence length="272" mass="31434">MFTSPGMLLAEGTQRLFTKLIVKLKGSPLRKSTISNLDRARHCVAEQFGFFPSDAEIWKSLRSTNINRLTRNFLWLCMHDTFHIGTFWDHVTNFEHFGSCITCRVPETMEHIALECEAPGQRFIWCMAERLWTARFRYWPKLHLGVILGCALPRFRSHGGKRLRGKENFFTTLISTSIHLIWRIRNERVLEQKVACEHEIENRWIASMNAALKRDQLLTNKTRFGTLAKKKHVVLEAWSGILQNEDSLPDDWTSTKGVLVGIWPAARKIGVG</sequence>
<protein>
    <recommendedName>
        <fullName evidence="3">Reverse transcriptase zinc-binding domain-containing protein</fullName>
    </recommendedName>
</protein>
<proteinExistence type="predicted"/>